<dbReference type="AlphaFoldDB" id="A0A645FTZ1"/>
<organism evidence="1">
    <name type="scientific">bioreactor metagenome</name>
    <dbReference type="NCBI Taxonomy" id="1076179"/>
    <lineage>
        <taxon>unclassified sequences</taxon>
        <taxon>metagenomes</taxon>
        <taxon>ecological metagenomes</taxon>
    </lineage>
</organism>
<gene>
    <name evidence="1" type="ORF">SDC9_165299</name>
</gene>
<comment type="caution">
    <text evidence="1">The sequence shown here is derived from an EMBL/GenBank/DDBJ whole genome shotgun (WGS) entry which is preliminary data.</text>
</comment>
<protein>
    <submittedName>
        <fullName evidence="1">Uncharacterized protein</fullName>
    </submittedName>
</protein>
<evidence type="ECO:0000313" key="1">
    <source>
        <dbReference type="EMBL" id="MPN17941.1"/>
    </source>
</evidence>
<proteinExistence type="predicted"/>
<sequence>MEQRGIFIYNRLFVVDIVLLSYSKVGDSLPAERDQTGNTVGIDTVNCKILFIQSNHHGQISSGRMPRYKYSRTVASISSDILKDPCHRCCRIFNISGCFYPRGKPIVDADNAQTFIFQCFGKFFIASCQAATVKPDDCSEIFFIYRIVNIEQAPLSNIAVLPAHFFRIIGNVGNGFVSYLLCYQRCG</sequence>
<reference evidence="1" key="1">
    <citation type="submission" date="2019-08" db="EMBL/GenBank/DDBJ databases">
        <authorList>
            <person name="Kucharzyk K."/>
            <person name="Murdoch R.W."/>
            <person name="Higgins S."/>
            <person name="Loffler F."/>
        </authorList>
    </citation>
    <scope>NUCLEOTIDE SEQUENCE</scope>
</reference>
<accession>A0A645FTZ1</accession>
<name>A0A645FTZ1_9ZZZZ</name>
<dbReference type="EMBL" id="VSSQ01065191">
    <property type="protein sequence ID" value="MPN17941.1"/>
    <property type="molecule type" value="Genomic_DNA"/>
</dbReference>